<keyword evidence="3" id="KW-1185">Reference proteome</keyword>
<dbReference type="Proteomes" id="UP000600918">
    <property type="component" value="Unassembled WGS sequence"/>
</dbReference>
<name>A0A834UDB5_VESPE</name>
<feature type="region of interest" description="Disordered" evidence="1">
    <location>
        <begin position="1"/>
        <end position="35"/>
    </location>
</feature>
<gene>
    <name evidence="2" type="ORF">H0235_004791</name>
</gene>
<evidence type="ECO:0000313" key="2">
    <source>
        <dbReference type="EMBL" id="KAF7431867.1"/>
    </source>
</evidence>
<evidence type="ECO:0000256" key="1">
    <source>
        <dbReference type="SAM" id="MobiDB-lite"/>
    </source>
</evidence>
<dbReference type="EMBL" id="JACSDY010000003">
    <property type="protein sequence ID" value="KAF7431867.1"/>
    <property type="molecule type" value="Genomic_DNA"/>
</dbReference>
<sequence>MHQRHPGTAMSVRPSDTGQANGEKHRKSGITELRNGSQEVVRRGVFVDGLLVLSFSVEPKRPTRSTGIRRH</sequence>
<dbReference type="AlphaFoldDB" id="A0A834UDB5"/>
<reference evidence="2" key="1">
    <citation type="journal article" date="2020" name="G3 (Bethesda)">
        <title>High-Quality Assemblies for Three Invasive Social Wasps from the &lt;i&gt;Vespula&lt;/i&gt; Genus.</title>
        <authorList>
            <person name="Harrop T.W.R."/>
            <person name="Guhlin J."/>
            <person name="McLaughlin G.M."/>
            <person name="Permina E."/>
            <person name="Stockwell P."/>
            <person name="Gilligan J."/>
            <person name="Le Lec M.F."/>
            <person name="Gruber M.A.M."/>
            <person name="Quinn O."/>
            <person name="Lovegrove M."/>
            <person name="Duncan E.J."/>
            <person name="Remnant E.J."/>
            <person name="Van Eeckhoven J."/>
            <person name="Graham B."/>
            <person name="Knapp R.A."/>
            <person name="Langford K.W."/>
            <person name="Kronenberg Z."/>
            <person name="Press M.O."/>
            <person name="Eacker S.M."/>
            <person name="Wilson-Rankin E.E."/>
            <person name="Purcell J."/>
            <person name="Lester P.J."/>
            <person name="Dearden P.K."/>
        </authorList>
    </citation>
    <scope>NUCLEOTIDE SEQUENCE</scope>
    <source>
        <strain evidence="2">Volc-1</strain>
    </source>
</reference>
<accession>A0A834UDB5</accession>
<organism evidence="2 3">
    <name type="scientific">Vespula pensylvanica</name>
    <name type="common">Western yellow jacket</name>
    <name type="synonym">Wasp</name>
    <dbReference type="NCBI Taxonomy" id="30213"/>
    <lineage>
        <taxon>Eukaryota</taxon>
        <taxon>Metazoa</taxon>
        <taxon>Ecdysozoa</taxon>
        <taxon>Arthropoda</taxon>
        <taxon>Hexapoda</taxon>
        <taxon>Insecta</taxon>
        <taxon>Pterygota</taxon>
        <taxon>Neoptera</taxon>
        <taxon>Endopterygota</taxon>
        <taxon>Hymenoptera</taxon>
        <taxon>Apocrita</taxon>
        <taxon>Aculeata</taxon>
        <taxon>Vespoidea</taxon>
        <taxon>Vespidae</taxon>
        <taxon>Vespinae</taxon>
        <taxon>Vespula</taxon>
    </lineage>
</organism>
<evidence type="ECO:0000313" key="3">
    <source>
        <dbReference type="Proteomes" id="UP000600918"/>
    </source>
</evidence>
<protein>
    <submittedName>
        <fullName evidence="2">Uncharacterized protein</fullName>
    </submittedName>
</protein>
<comment type="caution">
    <text evidence="2">The sequence shown here is derived from an EMBL/GenBank/DDBJ whole genome shotgun (WGS) entry which is preliminary data.</text>
</comment>
<proteinExistence type="predicted"/>